<feature type="transmembrane region" description="Helical" evidence="10">
    <location>
        <begin position="215"/>
        <end position="235"/>
    </location>
</feature>
<dbReference type="GO" id="GO:0006605">
    <property type="term" value="P:protein targeting"/>
    <property type="evidence" value="ECO:0007669"/>
    <property type="project" value="UniProtKB-UniRule"/>
</dbReference>
<evidence type="ECO:0000256" key="1">
    <source>
        <dbReference type="ARBA" id="ARBA00002578"/>
    </source>
</evidence>
<evidence type="ECO:0000256" key="5">
    <source>
        <dbReference type="ARBA" id="ARBA00022692"/>
    </source>
</evidence>
<evidence type="ECO:0000256" key="7">
    <source>
        <dbReference type="ARBA" id="ARBA00023136"/>
    </source>
</evidence>
<dbReference type="PRINTS" id="PR00953">
    <property type="entry name" value="TYPE3IMRPROT"/>
</dbReference>
<reference evidence="11 12" key="1">
    <citation type="submission" date="2018-07" db="EMBL/GenBank/DDBJ databases">
        <title>Marsedoiliclastica nanhaica gen. nov. sp. nov., a novel marine hydrocarbonoclastic bacterium isolated from an in-situ enriched hydrocarbon-degrading consortium in deep-sea sediment.</title>
        <authorList>
            <person name="Dong C."/>
            <person name="Ma T."/>
            <person name="Liu R."/>
            <person name="Shao Z."/>
        </authorList>
    </citation>
    <scope>NUCLEOTIDE SEQUENCE [LARGE SCALE GENOMIC DNA]</scope>
    <source>
        <strain evidence="12">soil36-7</strain>
    </source>
</reference>
<feature type="transmembrane region" description="Helical" evidence="10">
    <location>
        <begin position="130"/>
        <end position="149"/>
    </location>
</feature>
<keyword evidence="12" id="KW-1185">Reference proteome</keyword>
<evidence type="ECO:0000256" key="3">
    <source>
        <dbReference type="ARBA" id="ARBA00021717"/>
    </source>
</evidence>
<dbReference type="GO" id="GO:0005886">
    <property type="term" value="C:plasma membrane"/>
    <property type="evidence" value="ECO:0007669"/>
    <property type="project" value="UniProtKB-SubCell"/>
</dbReference>
<dbReference type="Pfam" id="PF01311">
    <property type="entry name" value="Bac_export_1"/>
    <property type="match status" value="1"/>
</dbReference>
<protein>
    <recommendedName>
        <fullName evidence="3 9">Flagellar biosynthetic protein FliR</fullName>
    </recommendedName>
</protein>
<keyword evidence="8 10" id="KW-0975">Bacterial flagellum</keyword>
<keyword evidence="5 10" id="KW-0812">Transmembrane</keyword>
<feature type="transmembrane region" description="Helical" evidence="10">
    <location>
        <begin position="45"/>
        <end position="68"/>
    </location>
</feature>
<accession>A0A4P7XG53</accession>
<keyword evidence="11" id="KW-0966">Cell projection</keyword>
<proteinExistence type="inferred from homology"/>
<keyword evidence="11" id="KW-0969">Cilium</keyword>
<evidence type="ECO:0000313" key="11">
    <source>
        <dbReference type="EMBL" id="QCF25685.1"/>
    </source>
</evidence>
<feature type="transmembrane region" description="Helical" evidence="10">
    <location>
        <begin position="181"/>
        <end position="203"/>
    </location>
</feature>
<evidence type="ECO:0000256" key="6">
    <source>
        <dbReference type="ARBA" id="ARBA00022989"/>
    </source>
</evidence>
<dbReference type="EMBL" id="CP031093">
    <property type="protein sequence ID" value="QCF25685.1"/>
    <property type="molecule type" value="Genomic_DNA"/>
</dbReference>
<comment type="function">
    <text evidence="1 10">Role in flagellar biosynthesis.</text>
</comment>
<dbReference type="OrthoDB" id="9797790at2"/>
<comment type="similarity">
    <text evidence="2 10">Belongs to the FliR/MopE/SpaR family.</text>
</comment>
<dbReference type="AlphaFoldDB" id="A0A4P7XG53"/>
<evidence type="ECO:0000256" key="2">
    <source>
        <dbReference type="ARBA" id="ARBA00009772"/>
    </source>
</evidence>
<keyword evidence="7 10" id="KW-0472">Membrane</keyword>
<evidence type="ECO:0000256" key="4">
    <source>
        <dbReference type="ARBA" id="ARBA00022475"/>
    </source>
</evidence>
<dbReference type="InterPro" id="IPR002010">
    <property type="entry name" value="T3SS_IM_R"/>
</dbReference>
<dbReference type="PANTHER" id="PTHR30065">
    <property type="entry name" value="FLAGELLAR BIOSYNTHETIC PROTEIN FLIR"/>
    <property type="match status" value="1"/>
</dbReference>
<sequence>MPLEISADQIGQWVGGHLWPLFRIASFLMVMPVIGTNLVPVRVRMGLALLITIIVVPLIGPVPAVDPLSATAVQITLQQILIGTAMAFAVTLLMQVFIVAGQIIAMQMGLGFASMMDPSNGVQVTVLSQFYLVAVTLVFLALNGHLVVIESLIESFRVMPVAADGLSLNSIWALIVRISWVFSAAMLVALPAVTAVLIVYLSFGVMTRAAPQMNIFAIGFPISLLFGLFATWVLLGGLAPKFMALSENTFMFLRQLQTGL</sequence>
<name>A0A4P7XG53_9ALTE</name>
<keyword evidence="11" id="KW-0282">Flagellum</keyword>
<feature type="transmembrane region" description="Helical" evidence="10">
    <location>
        <begin position="21"/>
        <end position="39"/>
    </location>
</feature>
<dbReference type="RefSeq" id="WP_136548213.1">
    <property type="nucleotide sequence ID" value="NZ_CP031093.1"/>
</dbReference>
<dbReference type="KEGG" id="hmi:soil367_07005"/>
<gene>
    <name evidence="11" type="ORF">soil367_07005</name>
</gene>
<comment type="subcellular location">
    <subcellularLocation>
        <location evidence="10">Cell membrane</location>
        <topology evidence="10">Multi-pass membrane protein</topology>
    </subcellularLocation>
    <subcellularLocation>
        <location evidence="10">Bacterial flagellum basal body</location>
    </subcellularLocation>
</comment>
<evidence type="ECO:0000256" key="9">
    <source>
        <dbReference type="NCBIfam" id="TIGR01400"/>
    </source>
</evidence>
<keyword evidence="4 10" id="KW-1003">Cell membrane</keyword>
<dbReference type="InterPro" id="IPR006303">
    <property type="entry name" value="FliR"/>
</dbReference>
<dbReference type="NCBIfam" id="TIGR01400">
    <property type="entry name" value="fliR"/>
    <property type="match status" value="1"/>
</dbReference>
<dbReference type="PANTHER" id="PTHR30065:SF8">
    <property type="entry name" value="FLAGELLAR BIOSYNTHETIC PROTEIN FLIR"/>
    <property type="match status" value="1"/>
</dbReference>
<dbReference type="Proteomes" id="UP000298049">
    <property type="component" value="Chromosome"/>
</dbReference>
<feature type="transmembrane region" description="Helical" evidence="10">
    <location>
        <begin position="80"/>
        <end position="110"/>
    </location>
</feature>
<organism evidence="11 12">
    <name type="scientific">Hydrocarboniclastica marina</name>
    <dbReference type="NCBI Taxonomy" id="2259620"/>
    <lineage>
        <taxon>Bacteria</taxon>
        <taxon>Pseudomonadati</taxon>
        <taxon>Pseudomonadota</taxon>
        <taxon>Gammaproteobacteria</taxon>
        <taxon>Alteromonadales</taxon>
        <taxon>Alteromonadaceae</taxon>
        <taxon>Hydrocarboniclastica</taxon>
    </lineage>
</organism>
<evidence type="ECO:0000256" key="10">
    <source>
        <dbReference type="RuleBase" id="RU362071"/>
    </source>
</evidence>
<dbReference type="GO" id="GO:0009425">
    <property type="term" value="C:bacterial-type flagellum basal body"/>
    <property type="evidence" value="ECO:0007669"/>
    <property type="project" value="UniProtKB-SubCell"/>
</dbReference>
<evidence type="ECO:0000313" key="12">
    <source>
        <dbReference type="Proteomes" id="UP000298049"/>
    </source>
</evidence>
<evidence type="ECO:0000256" key="8">
    <source>
        <dbReference type="ARBA" id="ARBA00023143"/>
    </source>
</evidence>
<dbReference type="GO" id="GO:0044780">
    <property type="term" value="P:bacterial-type flagellum assembly"/>
    <property type="evidence" value="ECO:0007669"/>
    <property type="project" value="UniProtKB-UniRule"/>
</dbReference>
<keyword evidence="6 10" id="KW-1133">Transmembrane helix</keyword>